<dbReference type="EMBL" id="JANKHO010000178">
    <property type="protein sequence ID" value="KAJ3513807.1"/>
    <property type="molecule type" value="Genomic_DNA"/>
</dbReference>
<name>A0A9W8K5B9_9AGAR</name>
<reference evidence="1" key="1">
    <citation type="submission" date="2022-07" db="EMBL/GenBank/DDBJ databases">
        <title>Genome Sequence of Agrocybe chaxingu.</title>
        <authorList>
            <person name="Buettner E."/>
        </authorList>
    </citation>
    <scope>NUCLEOTIDE SEQUENCE</scope>
    <source>
        <strain evidence="1">MP-N11</strain>
    </source>
</reference>
<gene>
    <name evidence="1" type="ORF">NLJ89_g2749</name>
</gene>
<sequence length="327" mass="37451">MSFLSASLEFRRRIASCHTTKRRWLDSVGARPGRRYASTKGPGRRFTREVKTLKPDLMVGLNQQTSDITGLMNARFHLGDGFSGPPTLLHYSWKTGAIPFPPETNGVLYYYQDPSLPQLAGQVRFRLCEDVARFASGKDLLKEYDEPWNVPLLYTFMGDRLSLLRDKILQEGLITEELYDDVRKVAPSISRMARTIYKLSQPFIVDIQAFKLPLTLATRKSIERIHFDNLFIDVSYVTPVQPYTGIITARLEVSKLGEHQMEPCLVLRCLDVVSPVKCLVPDYDNRIVQPQPGKLVRRRYRDEEKRKYYSAFSSTATLPQVPDIIAE</sequence>
<dbReference type="AlphaFoldDB" id="A0A9W8K5B9"/>
<protein>
    <submittedName>
        <fullName evidence="1">Uncharacterized protein</fullName>
    </submittedName>
</protein>
<organism evidence="1 2">
    <name type="scientific">Agrocybe chaxingu</name>
    <dbReference type="NCBI Taxonomy" id="84603"/>
    <lineage>
        <taxon>Eukaryota</taxon>
        <taxon>Fungi</taxon>
        <taxon>Dikarya</taxon>
        <taxon>Basidiomycota</taxon>
        <taxon>Agaricomycotina</taxon>
        <taxon>Agaricomycetes</taxon>
        <taxon>Agaricomycetidae</taxon>
        <taxon>Agaricales</taxon>
        <taxon>Agaricineae</taxon>
        <taxon>Strophariaceae</taxon>
        <taxon>Agrocybe</taxon>
    </lineage>
</organism>
<dbReference type="Proteomes" id="UP001148786">
    <property type="component" value="Unassembled WGS sequence"/>
</dbReference>
<evidence type="ECO:0000313" key="1">
    <source>
        <dbReference type="EMBL" id="KAJ3513807.1"/>
    </source>
</evidence>
<accession>A0A9W8K5B9</accession>
<dbReference type="OrthoDB" id="2750929at2759"/>
<comment type="caution">
    <text evidence="1">The sequence shown here is derived from an EMBL/GenBank/DDBJ whole genome shotgun (WGS) entry which is preliminary data.</text>
</comment>
<proteinExistence type="predicted"/>
<evidence type="ECO:0000313" key="2">
    <source>
        <dbReference type="Proteomes" id="UP001148786"/>
    </source>
</evidence>
<keyword evidence="2" id="KW-1185">Reference proteome</keyword>